<accession>A0A645GYP5</accession>
<reference evidence="1" key="1">
    <citation type="submission" date="2019-08" db="EMBL/GenBank/DDBJ databases">
        <authorList>
            <person name="Kucharzyk K."/>
            <person name="Murdoch R.W."/>
            <person name="Higgins S."/>
            <person name="Loffler F."/>
        </authorList>
    </citation>
    <scope>NUCLEOTIDE SEQUENCE</scope>
</reference>
<dbReference type="EMBL" id="VSSQ01082610">
    <property type="protein sequence ID" value="MPN31172.1"/>
    <property type="molecule type" value="Genomic_DNA"/>
</dbReference>
<proteinExistence type="predicted"/>
<organism evidence="1">
    <name type="scientific">bioreactor metagenome</name>
    <dbReference type="NCBI Taxonomy" id="1076179"/>
    <lineage>
        <taxon>unclassified sequences</taxon>
        <taxon>metagenomes</taxon>
        <taxon>ecological metagenomes</taxon>
    </lineage>
</organism>
<protein>
    <submittedName>
        <fullName evidence="1">Uncharacterized protein</fullName>
    </submittedName>
</protein>
<name>A0A645GYP5_9ZZZZ</name>
<dbReference type="AlphaFoldDB" id="A0A645GYP5"/>
<evidence type="ECO:0000313" key="1">
    <source>
        <dbReference type="EMBL" id="MPN31172.1"/>
    </source>
</evidence>
<sequence length="140" mass="15337">MLGSAAEQDRSGLAFLAACNKGHSGASDILFFNKTCIAKVGLIDFVQIGNDSSACGSGEFVHVALLYSAHCKNACLCKVVLGKVVNTLLAEYYICAGIDHFVYNILEHCFFLVKEKLHLVRGGDLYFGFGFCLFEFDWYA</sequence>
<gene>
    <name evidence="1" type="ORF">SDC9_178646</name>
</gene>
<comment type="caution">
    <text evidence="1">The sequence shown here is derived from an EMBL/GenBank/DDBJ whole genome shotgun (WGS) entry which is preliminary data.</text>
</comment>